<dbReference type="RefSeq" id="WP_203688462.1">
    <property type="nucleotide sequence ID" value="NZ_BAAALC010000037.1"/>
</dbReference>
<keyword evidence="4 7" id="KW-0812">Transmembrane</keyword>
<dbReference type="PROSITE" id="PS50928">
    <property type="entry name" value="ABC_TM1"/>
    <property type="match status" value="1"/>
</dbReference>
<dbReference type="PANTHER" id="PTHR43744:SF12">
    <property type="entry name" value="ABC TRANSPORTER PERMEASE PROTEIN MG189-RELATED"/>
    <property type="match status" value="1"/>
</dbReference>
<keyword evidence="6 7" id="KW-0472">Membrane</keyword>
<dbReference type="InterPro" id="IPR000515">
    <property type="entry name" value="MetI-like"/>
</dbReference>
<keyword evidence="5 7" id="KW-1133">Transmembrane helix</keyword>
<reference evidence="9 10" key="1">
    <citation type="submission" date="2021-01" db="EMBL/GenBank/DDBJ databases">
        <title>Whole genome shotgun sequence of Catellatospora coxensis NBRC 107359.</title>
        <authorList>
            <person name="Komaki H."/>
            <person name="Tamura T."/>
        </authorList>
    </citation>
    <scope>NUCLEOTIDE SEQUENCE [LARGE SCALE GENOMIC DNA]</scope>
    <source>
        <strain evidence="9 10">NBRC 107359</strain>
    </source>
</reference>
<dbReference type="Pfam" id="PF00528">
    <property type="entry name" value="BPD_transp_1"/>
    <property type="match status" value="1"/>
</dbReference>
<comment type="caution">
    <text evidence="9">The sequence shown here is derived from an EMBL/GenBank/DDBJ whole genome shotgun (WGS) entry which is preliminary data.</text>
</comment>
<proteinExistence type="inferred from homology"/>
<dbReference type="Proteomes" id="UP000630887">
    <property type="component" value="Unassembled WGS sequence"/>
</dbReference>
<feature type="transmembrane region" description="Helical" evidence="7">
    <location>
        <begin position="137"/>
        <end position="155"/>
    </location>
</feature>
<feature type="transmembrane region" description="Helical" evidence="7">
    <location>
        <begin position="249"/>
        <end position="271"/>
    </location>
</feature>
<dbReference type="Gene3D" id="1.10.3720.10">
    <property type="entry name" value="MetI-like"/>
    <property type="match status" value="1"/>
</dbReference>
<dbReference type="CDD" id="cd06261">
    <property type="entry name" value="TM_PBP2"/>
    <property type="match status" value="1"/>
</dbReference>
<comment type="similarity">
    <text evidence="7">Belongs to the binding-protein-dependent transport system permease family.</text>
</comment>
<feature type="transmembrane region" description="Helical" evidence="7">
    <location>
        <begin position="12"/>
        <end position="32"/>
    </location>
</feature>
<evidence type="ECO:0000313" key="9">
    <source>
        <dbReference type="EMBL" id="GIG04013.1"/>
    </source>
</evidence>
<dbReference type="AlphaFoldDB" id="A0A8J3KJZ1"/>
<evidence type="ECO:0000256" key="4">
    <source>
        <dbReference type="ARBA" id="ARBA00022692"/>
    </source>
</evidence>
<name>A0A8J3KJZ1_9ACTN</name>
<evidence type="ECO:0000256" key="7">
    <source>
        <dbReference type="RuleBase" id="RU363032"/>
    </source>
</evidence>
<evidence type="ECO:0000256" key="3">
    <source>
        <dbReference type="ARBA" id="ARBA00022475"/>
    </source>
</evidence>
<protein>
    <submittedName>
        <fullName evidence="9">Sugar ABC transporter permease</fullName>
    </submittedName>
</protein>
<dbReference type="EMBL" id="BONI01000004">
    <property type="protein sequence ID" value="GIG04013.1"/>
    <property type="molecule type" value="Genomic_DNA"/>
</dbReference>
<keyword evidence="2 7" id="KW-0813">Transport</keyword>
<sequence length="286" mass="30558">MLSPHLGRIGRTATLLLFAAVFGYPLLAYLAVAFRGGDGADSAVALGNAVATWQSILAFNDGTFLQWLTNSIIVASVGSVVAVVAALPAGYALARLRFRGRRLLRFLTLLTMVVPNTVLVIPIYLEVSAVGAVNNLWVVGLLMGFFPFGVYLAYIHFKTTLPTPIVESARLDGLTDVQTFFTIALPISKQAVALVGFFSFVANWTNFFLPMVLLPLSTSTTVSVGLQQLVSSSPLFDPTTAAGLDVRLYAPHLALATLVTTLPVLVVFVLAQRYLIRGQTLGAVKG</sequence>
<keyword evidence="3" id="KW-1003">Cell membrane</keyword>
<keyword evidence="10" id="KW-1185">Reference proteome</keyword>
<feature type="transmembrane region" description="Helical" evidence="7">
    <location>
        <begin position="191"/>
        <end position="213"/>
    </location>
</feature>
<evidence type="ECO:0000256" key="1">
    <source>
        <dbReference type="ARBA" id="ARBA00004651"/>
    </source>
</evidence>
<dbReference type="SUPFAM" id="SSF161098">
    <property type="entry name" value="MetI-like"/>
    <property type="match status" value="1"/>
</dbReference>
<feature type="transmembrane region" description="Helical" evidence="7">
    <location>
        <begin position="106"/>
        <end position="125"/>
    </location>
</feature>
<feature type="domain" description="ABC transmembrane type-1" evidence="8">
    <location>
        <begin position="68"/>
        <end position="271"/>
    </location>
</feature>
<gene>
    <name evidence="9" type="ORF">Cco03nite_07130</name>
</gene>
<organism evidence="9 10">
    <name type="scientific">Catellatospora coxensis</name>
    <dbReference type="NCBI Taxonomy" id="310354"/>
    <lineage>
        <taxon>Bacteria</taxon>
        <taxon>Bacillati</taxon>
        <taxon>Actinomycetota</taxon>
        <taxon>Actinomycetes</taxon>
        <taxon>Micromonosporales</taxon>
        <taxon>Micromonosporaceae</taxon>
        <taxon>Catellatospora</taxon>
    </lineage>
</organism>
<comment type="subcellular location">
    <subcellularLocation>
        <location evidence="1 7">Cell membrane</location>
        <topology evidence="1 7">Multi-pass membrane protein</topology>
    </subcellularLocation>
</comment>
<evidence type="ECO:0000256" key="6">
    <source>
        <dbReference type="ARBA" id="ARBA00023136"/>
    </source>
</evidence>
<evidence type="ECO:0000313" key="10">
    <source>
        <dbReference type="Proteomes" id="UP000630887"/>
    </source>
</evidence>
<accession>A0A8J3KJZ1</accession>
<dbReference type="GO" id="GO:0055085">
    <property type="term" value="P:transmembrane transport"/>
    <property type="evidence" value="ECO:0007669"/>
    <property type="project" value="InterPro"/>
</dbReference>
<dbReference type="GO" id="GO:0005886">
    <property type="term" value="C:plasma membrane"/>
    <property type="evidence" value="ECO:0007669"/>
    <property type="project" value="UniProtKB-SubCell"/>
</dbReference>
<evidence type="ECO:0000259" key="8">
    <source>
        <dbReference type="PROSITE" id="PS50928"/>
    </source>
</evidence>
<dbReference type="PANTHER" id="PTHR43744">
    <property type="entry name" value="ABC TRANSPORTER PERMEASE PROTEIN MG189-RELATED-RELATED"/>
    <property type="match status" value="1"/>
</dbReference>
<feature type="transmembrane region" description="Helical" evidence="7">
    <location>
        <begin position="72"/>
        <end position="94"/>
    </location>
</feature>
<evidence type="ECO:0000256" key="2">
    <source>
        <dbReference type="ARBA" id="ARBA00022448"/>
    </source>
</evidence>
<dbReference type="InterPro" id="IPR035906">
    <property type="entry name" value="MetI-like_sf"/>
</dbReference>
<evidence type="ECO:0000256" key="5">
    <source>
        <dbReference type="ARBA" id="ARBA00022989"/>
    </source>
</evidence>